<dbReference type="InterPro" id="IPR000477">
    <property type="entry name" value="RT_dom"/>
</dbReference>
<organism evidence="2 3">
    <name type="scientific">Periplaneta americana</name>
    <name type="common">American cockroach</name>
    <name type="synonym">Blatta americana</name>
    <dbReference type="NCBI Taxonomy" id="6978"/>
    <lineage>
        <taxon>Eukaryota</taxon>
        <taxon>Metazoa</taxon>
        <taxon>Ecdysozoa</taxon>
        <taxon>Arthropoda</taxon>
        <taxon>Hexapoda</taxon>
        <taxon>Insecta</taxon>
        <taxon>Pterygota</taxon>
        <taxon>Neoptera</taxon>
        <taxon>Polyneoptera</taxon>
        <taxon>Dictyoptera</taxon>
        <taxon>Blattodea</taxon>
        <taxon>Blattoidea</taxon>
        <taxon>Blattidae</taxon>
        <taxon>Blattinae</taxon>
        <taxon>Periplaneta</taxon>
    </lineage>
</organism>
<sequence length="146" mass="16793">MAGLCEGGNEPAVKFQKTREDTTKILFIIYSLQQLLEEFGEELFSEHGRNKGRRKKNKCIGFADDMALLAEEDTILRDMLLKLNDSCEQYGMKINSKKWKNIFVGRKIKNVNLRILHEAVDQVGSFKYLWCTGIESETCLKMYGTS</sequence>
<evidence type="ECO:0000313" key="2">
    <source>
        <dbReference type="EMBL" id="KAJ4431050.1"/>
    </source>
</evidence>
<name>A0ABQ8SAN9_PERAM</name>
<protein>
    <recommendedName>
        <fullName evidence="1">Reverse transcriptase domain-containing protein</fullName>
    </recommendedName>
</protein>
<accession>A0ABQ8SAN9</accession>
<dbReference type="EMBL" id="JAJSOF020000031">
    <property type="protein sequence ID" value="KAJ4431050.1"/>
    <property type="molecule type" value="Genomic_DNA"/>
</dbReference>
<gene>
    <name evidence="2" type="ORF">ANN_19643</name>
</gene>
<evidence type="ECO:0000313" key="3">
    <source>
        <dbReference type="Proteomes" id="UP001148838"/>
    </source>
</evidence>
<keyword evidence="3" id="KW-1185">Reference proteome</keyword>
<evidence type="ECO:0000259" key="1">
    <source>
        <dbReference type="Pfam" id="PF00078"/>
    </source>
</evidence>
<reference evidence="2 3" key="1">
    <citation type="journal article" date="2022" name="Allergy">
        <title>Genome assembly and annotation of Periplaneta americana reveal a comprehensive cockroach allergen profile.</title>
        <authorList>
            <person name="Wang L."/>
            <person name="Xiong Q."/>
            <person name="Saelim N."/>
            <person name="Wang L."/>
            <person name="Nong W."/>
            <person name="Wan A.T."/>
            <person name="Shi M."/>
            <person name="Liu X."/>
            <person name="Cao Q."/>
            <person name="Hui J.H.L."/>
            <person name="Sookrung N."/>
            <person name="Leung T.F."/>
            <person name="Tungtrongchitr A."/>
            <person name="Tsui S.K.W."/>
        </authorList>
    </citation>
    <scope>NUCLEOTIDE SEQUENCE [LARGE SCALE GENOMIC DNA]</scope>
    <source>
        <strain evidence="2">PWHHKU_190912</strain>
    </source>
</reference>
<feature type="domain" description="Reverse transcriptase" evidence="1">
    <location>
        <begin position="41"/>
        <end position="129"/>
    </location>
</feature>
<dbReference type="Proteomes" id="UP001148838">
    <property type="component" value="Unassembled WGS sequence"/>
</dbReference>
<proteinExistence type="predicted"/>
<dbReference type="Pfam" id="PF00078">
    <property type="entry name" value="RVT_1"/>
    <property type="match status" value="1"/>
</dbReference>
<comment type="caution">
    <text evidence="2">The sequence shown here is derived from an EMBL/GenBank/DDBJ whole genome shotgun (WGS) entry which is preliminary data.</text>
</comment>